<gene>
    <name evidence="3" type="ORF">BCV69DRAFT_130371</name>
</gene>
<dbReference type="AlphaFoldDB" id="A0A316TZL3"/>
<keyword evidence="4" id="KW-1185">Reference proteome</keyword>
<feature type="compositionally biased region" description="Basic residues" evidence="1">
    <location>
        <begin position="899"/>
        <end position="908"/>
    </location>
</feature>
<feature type="compositionally biased region" description="Basic and acidic residues" evidence="1">
    <location>
        <begin position="802"/>
        <end position="822"/>
    </location>
</feature>
<feature type="domain" description="Fungal-type protein kinase" evidence="2">
    <location>
        <begin position="200"/>
        <end position="407"/>
    </location>
</feature>
<dbReference type="InterPro" id="IPR040976">
    <property type="entry name" value="Pkinase_fungal"/>
</dbReference>
<dbReference type="EMBL" id="KZ819342">
    <property type="protein sequence ID" value="PWN17703.1"/>
    <property type="molecule type" value="Genomic_DNA"/>
</dbReference>
<dbReference type="Pfam" id="PF17667">
    <property type="entry name" value="Pkinase_fungal"/>
    <property type="match status" value="1"/>
</dbReference>
<evidence type="ECO:0000259" key="2">
    <source>
        <dbReference type="Pfam" id="PF17667"/>
    </source>
</evidence>
<feature type="compositionally biased region" description="Basic and acidic residues" evidence="1">
    <location>
        <begin position="870"/>
        <end position="880"/>
    </location>
</feature>
<sequence length="914" mass="103484">MATAPPGQAHAAVGGNPDPPYTFYFPPAPPPPDPDKTPTKFIPRVILGLHPIERDPTSESSRLADAISGSPPTHAAVTAAKLLDDINAIEQGLLKDGTGRWHPTLYTMDTSSEVHQSAEKIRDSQQITGLFANINEAVKAKKHEKDIVRIICQIGDAVRRQLQPTGAGDDHRPQSDYGRFVRMENVKMDNDAADPEVNKVDIFVRGSKPSNGKTKNHWSNVVAFIEVKRRNWQELLETTALQCLRYARKMCQYRVVTSHIHYVTWCGNRLRLWYLDAVLFGCSRPFDTRDSLDQIEIVKILRLLCLQEHSAILTGHWDVAAQRELQIEANEAAKVTARTIQISKGLQPLYVRYGPFRTRTAVFADHVDDADQIDDFGKVKVTMVKASWVAPHLVPHELMILKHIQRKKRLRRNLPLLPIPIGLAQVPADFQRATSQKTRPRSGFPFPARAICSLVTQQHLGYPIPIDVSPPRLARLHKQFAEQLFILAKGGVHYRDVSNGNMRILRGTDDTLLIIDLGNARLGMRPRGHAPISDAEATIDGAIDDTRSATPEFLPLCSTKVKKGPKSWNMTMQDLSKSARLLLEKTGNGTDSFHEGVRNMISGSLGTLRKALKIAAVHSHRYIDDLESATYLHMWQMARRSGNTDQFSTKLTTQGEKDVFWEETGPLNTVSSPTTVCGEFRLTVLALLTCDHQTMDNFCPDASEEWKSLMRGLRETIHAAQEQLRHELESQFERDVPLSALKTALKDLPVGTDRCKEVKDIVNRLFEGRGLAKNKILPTEVNCFEECIRLLDDAARKLEDEHKQERQAVEEREQATEDEKRAKEKMKRAQREKRRAKEDKKQAVKRLREAVEEKKRAKEEKERAKKKMRQAAEEEKRADEVTQALLKRPASREEPRSSPTRKRKRRRGDSRPIP</sequence>
<feature type="compositionally biased region" description="Basic residues" evidence="1">
    <location>
        <begin position="823"/>
        <end position="834"/>
    </location>
</feature>
<protein>
    <recommendedName>
        <fullName evidence="2">Fungal-type protein kinase domain-containing protein</fullName>
    </recommendedName>
</protein>
<feature type="region of interest" description="Disordered" evidence="1">
    <location>
        <begin position="1"/>
        <end position="38"/>
    </location>
</feature>
<feature type="compositionally biased region" description="Basic and acidic residues" evidence="1">
    <location>
        <begin position="835"/>
        <end position="863"/>
    </location>
</feature>
<organism evidence="3 4">
    <name type="scientific">Pseudomicrostroma glucosiphilum</name>
    <dbReference type="NCBI Taxonomy" id="1684307"/>
    <lineage>
        <taxon>Eukaryota</taxon>
        <taxon>Fungi</taxon>
        <taxon>Dikarya</taxon>
        <taxon>Basidiomycota</taxon>
        <taxon>Ustilaginomycotina</taxon>
        <taxon>Exobasidiomycetes</taxon>
        <taxon>Microstromatales</taxon>
        <taxon>Microstromatales incertae sedis</taxon>
        <taxon>Pseudomicrostroma</taxon>
    </lineage>
</organism>
<dbReference type="Proteomes" id="UP000245942">
    <property type="component" value="Unassembled WGS sequence"/>
</dbReference>
<evidence type="ECO:0000313" key="4">
    <source>
        <dbReference type="Proteomes" id="UP000245942"/>
    </source>
</evidence>
<feature type="region of interest" description="Disordered" evidence="1">
    <location>
        <begin position="802"/>
        <end position="914"/>
    </location>
</feature>
<dbReference type="GeneID" id="37010952"/>
<proteinExistence type="predicted"/>
<reference evidence="3 4" key="1">
    <citation type="journal article" date="2018" name="Mol. Biol. Evol.">
        <title>Broad Genomic Sampling Reveals a Smut Pathogenic Ancestry of the Fungal Clade Ustilaginomycotina.</title>
        <authorList>
            <person name="Kijpornyongpan T."/>
            <person name="Mondo S.J."/>
            <person name="Barry K."/>
            <person name="Sandor L."/>
            <person name="Lee J."/>
            <person name="Lipzen A."/>
            <person name="Pangilinan J."/>
            <person name="LaButti K."/>
            <person name="Hainaut M."/>
            <person name="Henrissat B."/>
            <person name="Grigoriev I.V."/>
            <person name="Spatafora J.W."/>
            <person name="Aime M.C."/>
        </authorList>
    </citation>
    <scope>NUCLEOTIDE SEQUENCE [LARGE SCALE GENOMIC DNA]</scope>
    <source>
        <strain evidence="3 4">MCA 4718</strain>
    </source>
</reference>
<dbReference type="OrthoDB" id="5584477at2759"/>
<name>A0A316TZL3_9BASI</name>
<accession>A0A316TZL3</accession>
<dbReference type="RefSeq" id="XP_025344863.1">
    <property type="nucleotide sequence ID" value="XM_025489218.1"/>
</dbReference>
<evidence type="ECO:0000313" key="3">
    <source>
        <dbReference type="EMBL" id="PWN17703.1"/>
    </source>
</evidence>
<evidence type="ECO:0000256" key="1">
    <source>
        <dbReference type="SAM" id="MobiDB-lite"/>
    </source>
</evidence>